<proteinExistence type="predicted"/>
<dbReference type="InterPro" id="IPR050624">
    <property type="entry name" value="HTH-type_Tx_Regulator"/>
</dbReference>
<dbReference type="Proteomes" id="UP001168524">
    <property type="component" value="Unassembled WGS sequence"/>
</dbReference>
<protein>
    <submittedName>
        <fullName evidence="4">TetR/AcrR family transcriptional regulator</fullName>
    </submittedName>
</protein>
<accession>A0ABT7WJM9</accession>
<dbReference type="PANTHER" id="PTHR43479">
    <property type="entry name" value="ACREF/ENVCD OPERON REPRESSOR-RELATED"/>
    <property type="match status" value="1"/>
</dbReference>
<dbReference type="RefSeq" id="WP_267979164.1">
    <property type="nucleotide sequence ID" value="NZ_JAPQKF010000001.1"/>
</dbReference>
<keyword evidence="1 2" id="KW-0238">DNA-binding</keyword>
<dbReference type="Gene3D" id="1.10.357.10">
    <property type="entry name" value="Tetracycline Repressor, domain 2"/>
    <property type="match status" value="1"/>
</dbReference>
<reference evidence="4" key="1">
    <citation type="submission" date="2023-06" db="EMBL/GenBank/DDBJ databases">
        <title>Two novel species of Acinetobacter isolated from motorbike repairing workshop in Vietnam.</title>
        <authorList>
            <person name="Le N.T.T."/>
        </authorList>
    </citation>
    <scope>NUCLEOTIDE SEQUENCE</scope>
    <source>
        <strain evidence="4">VNH17</strain>
    </source>
</reference>
<evidence type="ECO:0000256" key="2">
    <source>
        <dbReference type="PROSITE-ProRule" id="PRU00335"/>
    </source>
</evidence>
<name>A0ABT7WJM9_9GAMM</name>
<dbReference type="Pfam" id="PF00440">
    <property type="entry name" value="TetR_N"/>
    <property type="match status" value="1"/>
</dbReference>
<gene>
    <name evidence="4" type="ORF">QTA56_01380</name>
</gene>
<dbReference type="InterPro" id="IPR009057">
    <property type="entry name" value="Homeodomain-like_sf"/>
</dbReference>
<feature type="domain" description="HTH tetR-type" evidence="3">
    <location>
        <begin position="15"/>
        <end position="75"/>
    </location>
</feature>
<dbReference type="SUPFAM" id="SSF46689">
    <property type="entry name" value="Homeodomain-like"/>
    <property type="match status" value="1"/>
</dbReference>
<evidence type="ECO:0000313" key="4">
    <source>
        <dbReference type="EMBL" id="MDN0012886.1"/>
    </source>
</evidence>
<comment type="caution">
    <text evidence="4">The sequence shown here is derived from an EMBL/GenBank/DDBJ whole genome shotgun (WGS) entry which is preliminary data.</text>
</comment>
<keyword evidence="5" id="KW-1185">Reference proteome</keyword>
<dbReference type="InterPro" id="IPR001647">
    <property type="entry name" value="HTH_TetR"/>
</dbReference>
<sequence>MKSAAPRLTQHERSEAMRERLIEATLECLVNDGYAGTTISKIISTAQVSRGAPIHHFPSKAALMEATAEQLIKKIYISLGKIIKKMENSEDRLESLIMAGASLLKTPEASALLELLVASRHEPELAAKLQNLWIISYKTTRDAAEHYLASKSDIDNVGDLIILTQWVLRGMVEDMHITAHTAKTTEFFNRYIKLWSSLLSHHLYTKSDVTTPPPKPKYWD</sequence>
<dbReference type="EMBL" id="JAUDZE010000001">
    <property type="protein sequence ID" value="MDN0012886.1"/>
    <property type="molecule type" value="Genomic_DNA"/>
</dbReference>
<dbReference type="PANTHER" id="PTHR43479:SF11">
    <property type="entry name" value="ACREF_ENVCD OPERON REPRESSOR-RELATED"/>
    <property type="match status" value="1"/>
</dbReference>
<evidence type="ECO:0000313" key="5">
    <source>
        <dbReference type="Proteomes" id="UP001168524"/>
    </source>
</evidence>
<organism evidence="4 5">
    <name type="scientific">Acinetobacter thutiue</name>
    <dbReference type="NCBI Taxonomy" id="2998078"/>
    <lineage>
        <taxon>Bacteria</taxon>
        <taxon>Pseudomonadati</taxon>
        <taxon>Pseudomonadota</taxon>
        <taxon>Gammaproteobacteria</taxon>
        <taxon>Moraxellales</taxon>
        <taxon>Moraxellaceae</taxon>
        <taxon>Acinetobacter</taxon>
    </lineage>
</organism>
<dbReference type="PROSITE" id="PS50977">
    <property type="entry name" value="HTH_TETR_2"/>
    <property type="match status" value="1"/>
</dbReference>
<feature type="DNA-binding region" description="H-T-H motif" evidence="2">
    <location>
        <begin position="38"/>
        <end position="57"/>
    </location>
</feature>
<evidence type="ECO:0000259" key="3">
    <source>
        <dbReference type="PROSITE" id="PS50977"/>
    </source>
</evidence>
<evidence type="ECO:0000256" key="1">
    <source>
        <dbReference type="ARBA" id="ARBA00023125"/>
    </source>
</evidence>